<proteinExistence type="predicted"/>
<dbReference type="Proteomes" id="UP000183940">
    <property type="component" value="Unassembled WGS sequence"/>
</dbReference>
<evidence type="ECO:0000259" key="1">
    <source>
        <dbReference type="Pfam" id="PF09012"/>
    </source>
</evidence>
<dbReference type="AlphaFoldDB" id="A0A1L9QLY2"/>
<reference evidence="2" key="1">
    <citation type="submission" date="2016-10" db="EMBL/GenBank/DDBJ databases">
        <title>CRISPR-Cas defence system in Roseofilum reptotaenium: evidence of a bacteriophage-cyanobacterium arms race in the coral black band disease.</title>
        <authorList>
            <person name="Buerger P."/>
            <person name="Wood-Charlson E.M."/>
            <person name="Weynberg K.D."/>
            <person name="Willis B."/>
            <person name="Van Oppen M.J."/>
        </authorList>
    </citation>
    <scope>NUCLEOTIDE SEQUENCE [LARGE SCALE GENOMIC DNA]</scope>
    <source>
        <strain evidence="2">AO1-A</strain>
    </source>
</reference>
<dbReference type="Pfam" id="PF09012">
    <property type="entry name" value="FeoC"/>
    <property type="match status" value="1"/>
</dbReference>
<gene>
    <name evidence="2" type="ORF">BI308_20600</name>
</gene>
<evidence type="ECO:0000313" key="3">
    <source>
        <dbReference type="Proteomes" id="UP000183940"/>
    </source>
</evidence>
<dbReference type="STRING" id="1925591.BI308_20600"/>
<dbReference type="SUPFAM" id="SSF46785">
    <property type="entry name" value="Winged helix' DNA-binding domain"/>
    <property type="match status" value="1"/>
</dbReference>
<accession>A0A1L9QLY2</accession>
<evidence type="ECO:0000313" key="2">
    <source>
        <dbReference type="EMBL" id="OJJ20699.1"/>
    </source>
</evidence>
<feature type="domain" description="Transcriptional regulator HTH-type FeoC" evidence="1">
    <location>
        <begin position="2"/>
        <end position="69"/>
    </location>
</feature>
<keyword evidence="3" id="KW-1185">Reference proteome</keyword>
<name>A0A1L9QLY2_9CYAN</name>
<dbReference type="InterPro" id="IPR036388">
    <property type="entry name" value="WH-like_DNA-bd_sf"/>
</dbReference>
<sequence length="75" mass="8574">MILELQNYLAQKQKVSLAELETHFRSHPDALRAMLNKLVNKGRVRPVSLEGQKCGGCTHCDTTAFEVYEWVGKRE</sequence>
<dbReference type="Gene3D" id="1.10.10.10">
    <property type="entry name" value="Winged helix-like DNA-binding domain superfamily/Winged helix DNA-binding domain"/>
    <property type="match status" value="1"/>
</dbReference>
<dbReference type="InterPro" id="IPR015102">
    <property type="entry name" value="Tscrpt_reg_HTH_FeoC"/>
</dbReference>
<comment type="caution">
    <text evidence="2">The sequence shown here is derived from an EMBL/GenBank/DDBJ whole genome shotgun (WGS) entry which is preliminary data.</text>
</comment>
<organism evidence="2 3">
    <name type="scientific">Roseofilum reptotaenium AO1-A</name>
    <dbReference type="NCBI Taxonomy" id="1925591"/>
    <lineage>
        <taxon>Bacteria</taxon>
        <taxon>Bacillati</taxon>
        <taxon>Cyanobacteriota</taxon>
        <taxon>Cyanophyceae</taxon>
        <taxon>Desertifilales</taxon>
        <taxon>Desertifilaceae</taxon>
        <taxon>Roseofilum</taxon>
    </lineage>
</organism>
<dbReference type="InterPro" id="IPR036390">
    <property type="entry name" value="WH_DNA-bd_sf"/>
</dbReference>
<protein>
    <submittedName>
        <fullName evidence="2">Sugar metabolism transcriptional regulator</fullName>
    </submittedName>
</protein>
<dbReference type="EMBL" id="MLAW01000047">
    <property type="protein sequence ID" value="OJJ20699.1"/>
    <property type="molecule type" value="Genomic_DNA"/>
</dbReference>